<evidence type="ECO:0000313" key="8">
    <source>
        <dbReference type="Proteomes" id="UP000321089"/>
    </source>
</evidence>
<keyword evidence="5" id="KW-0175">Coiled coil</keyword>
<dbReference type="InterPro" id="IPR008201">
    <property type="entry name" value="HepT-like"/>
</dbReference>
<keyword evidence="2" id="KW-0540">Nuclease</keyword>
<evidence type="ECO:0000256" key="3">
    <source>
        <dbReference type="ARBA" id="ARBA00022801"/>
    </source>
</evidence>
<sequence>MSPYYKYKKEKFLEKYKSAYDNLNDLKEAIDEYKKSQNRIIRRAMFAFFQDFCEYIVDMCESYLVVNNKKLDSSTSALQLIQSAFENDFFDEKLKNYLSMAVKLRNRYTHDYYKRKECENQIEMFCFDKLSYLEIFLEESKDHVILKYREIEK</sequence>
<dbReference type="Proteomes" id="UP000474042">
    <property type="component" value="Unassembled WGS sequence"/>
</dbReference>
<dbReference type="InterPro" id="IPR037038">
    <property type="entry name" value="HepT-like_sf"/>
</dbReference>
<evidence type="ECO:0000256" key="4">
    <source>
        <dbReference type="ARBA" id="ARBA00024207"/>
    </source>
</evidence>
<dbReference type="GO" id="GO:0004540">
    <property type="term" value="F:RNA nuclease activity"/>
    <property type="evidence" value="ECO:0007669"/>
    <property type="project" value="InterPro"/>
</dbReference>
<evidence type="ECO:0000313" key="6">
    <source>
        <dbReference type="EMBL" id="GEQ23443.1"/>
    </source>
</evidence>
<comment type="similarity">
    <text evidence="4">Belongs to the HepT RNase toxin family.</text>
</comment>
<dbReference type="GO" id="GO:0016787">
    <property type="term" value="F:hydrolase activity"/>
    <property type="evidence" value="ECO:0007669"/>
    <property type="project" value="UniProtKB-KW"/>
</dbReference>
<evidence type="ECO:0000256" key="1">
    <source>
        <dbReference type="ARBA" id="ARBA00022649"/>
    </source>
</evidence>
<keyword evidence="3" id="KW-0378">Hydrolase</keyword>
<proteinExistence type="inferred from homology"/>
<reference evidence="6 8" key="1">
    <citation type="submission" date="2019-07" db="EMBL/GenBank/DDBJ databases">
        <title>Whole genome shotgun sequence of Clostridium butyricum NBRC 3858.</title>
        <authorList>
            <person name="Hosoyama A."/>
            <person name="Uohara A."/>
            <person name="Ohji S."/>
            <person name="Ichikawa N."/>
        </authorList>
    </citation>
    <scope>NUCLEOTIDE SEQUENCE [LARGE SCALE GENOMIC DNA]</scope>
    <source>
        <strain evidence="6 8">NBRC 3858</strain>
    </source>
</reference>
<name>A0A512TTI7_CLOBU</name>
<dbReference type="SUPFAM" id="SSF81593">
    <property type="entry name" value="Nucleotidyltransferase substrate binding subunit/domain"/>
    <property type="match status" value="1"/>
</dbReference>
<dbReference type="Gene3D" id="1.20.120.580">
    <property type="entry name" value="bsu32300-like"/>
    <property type="match status" value="1"/>
</dbReference>
<dbReference type="RefSeq" id="WP_146869396.1">
    <property type="nucleotide sequence ID" value="NZ_BKBC01000117.1"/>
</dbReference>
<dbReference type="GO" id="GO:0110001">
    <property type="term" value="C:toxin-antitoxin complex"/>
    <property type="evidence" value="ECO:0007669"/>
    <property type="project" value="InterPro"/>
</dbReference>
<gene>
    <name evidence="6" type="ORF">CBU02nite_39490</name>
    <name evidence="7" type="ORF">GND98_018005</name>
</gene>
<evidence type="ECO:0000313" key="9">
    <source>
        <dbReference type="Proteomes" id="UP000474042"/>
    </source>
</evidence>
<dbReference type="EMBL" id="BKBC01000117">
    <property type="protein sequence ID" value="GEQ23443.1"/>
    <property type="molecule type" value="Genomic_DNA"/>
</dbReference>
<evidence type="ECO:0008006" key="10">
    <source>
        <dbReference type="Google" id="ProtNLM"/>
    </source>
</evidence>
<dbReference type="Proteomes" id="UP000321089">
    <property type="component" value="Unassembled WGS sequence"/>
</dbReference>
<feature type="coiled-coil region" evidence="5">
    <location>
        <begin position="9"/>
        <end position="43"/>
    </location>
</feature>
<evidence type="ECO:0000256" key="5">
    <source>
        <dbReference type="SAM" id="Coils"/>
    </source>
</evidence>
<protein>
    <recommendedName>
        <fullName evidence="10">DUF86 domain-containing protein</fullName>
    </recommendedName>
</protein>
<evidence type="ECO:0000256" key="2">
    <source>
        <dbReference type="ARBA" id="ARBA00022722"/>
    </source>
</evidence>
<dbReference type="Pfam" id="PF01934">
    <property type="entry name" value="HepT-like"/>
    <property type="match status" value="1"/>
</dbReference>
<dbReference type="AlphaFoldDB" id="A0A512TTI7"/>
<reference evidence="7 9" key="2">
    <citation type="submission" date="2020-01" db="EMBL/GenBank/DDBJ databases">
        <title>Genome sequence of a 1,3-propanediol producer, Clostridium butyricum S3.</title>
        <authorList>
            <person name="Zhou J."/>
        </authorList>
    </citation>
    <scope>NUCLEOTIDE SEQUENCE [LARGE SCALE GENOMIC DNA]</scope>
    <source>
        <strain evidence="7 9">S3</strain>
    </source>
</reference>
<keyword evidence="1" id="KW-1277">Toxin-antitoxin system</keyword>
<organism evidence="6 8">
    <name type="scientific">Clostridium butyricum</name>
    <dbReference type="NCBI Taxonomy" id="1492"/>
    <lineage>
        <taxon>Bacteria</taxon>
        <taxon>Bacillati</taxon>
        <taxon>Bacillota</taxon>
        <taxon>Clostridia</taxon>
        <taxon>Eubacteriales</taxon>
        <taxon>Clostridiaceae</taxon>
        <taxon>Clostridium</taxon>
    </lineage>
</organism>
<evidence type="ECO:0000313" key="7">
    <source>
        <dbReference type="EMBL" id="NAS19690.1"/>
    </source>
</evidence>
<comment type="caution">
    <text evidence="6">The sequence shown here is derived from an EMBL/GenBank/DDBJ whole genome shotgun (WGS) entry which is preliminary data.</text>
</comment>
<dbReference type="EMBL" id="WOFV02000092">
    <property type="protein sequence ID" value="NAS19690.1"/>
    <property type="molecule type" value="Genomic_DNA"/>
</dbReference>
<accession>A0A512TTI7</accession>